<name>A0A1J8PQF8_9AGAM</name>
<keyword evidence="5" id="KW-0539">Nucleus</keyword>
<evidence type="ECO:0000256" key="3">
    <source>
        <dbReference type="ARBA" id="ARBA00022771"/>
    </source>
</evidence>
<evidence type="ECO:0000256" key="4">
    <source>
        <dbReference type="ARBA" id="ARBA00022833"/>
    </source>
</evidence>
<dbReference type="GO" id="GO:0008270">
    <property type="term" value="F:zinc ion binding"/>
    <property type="evidence" value="ECO:0007669"/>
    <property type="project" value="UniProtKB-KW"/>
</dbReference>
<dbReference type="OrthoDB" id="2612965at2759"/>
<dbReference type="EMBL" id="LVVM01005087">
    <property type="protein sequence ID" value="OJA11406.1"/>
    <property type="molecule type" value="Genomic_DNA"/>
</dbReference>
<evidence type="ECO:0000313" key="8">
    <source>
        <dbReference type="Proteomes" id="UP000183567"/>
    </source>
</evidence>
<keyword evidence="8" id="KW-1185">Reference proteome</keyword>
<protein>
    <submittedName>
        <fullName evidence="7">Uncharacterized protein</fullName>
    </submittedName>
</protein>
<evidence type="ECO:0000313" key="7">
    <source>
        <dbReference type="EMBL" id="OJA11406.1"/>
    </source>
</evidence>
<sequence length="259" mass="28523">MHRVTRRKVILTSSASSDDGGHVSDIDTAGGADTEADEIGDAYASTKAMGDADRESGATRHLKSEHTADVHTVFIKKDDYVDPHTGLVESGHVCTVCHQGTLNGIIVHQPRAPAFTTSGLLDYVVELIMCEDKAFQLVDKGPFRRLLTYLQPSLSDKDIPHRKAVCNEILKKAEATEVRLKEILKDIPGKVSFTFDAWTSDPGNPFLSVTGHYIHAPPEQPNNWKLKAEQLAFTPMEGRHSGANMASLLMRTIDHYHLL</sequence>
<keyword evidence="2" id="KW-0479">Metal-binding</keyword>
<reference evidence="7 8" key="1">
    <citation type="submission" date="2016-03" db="EMBL/GenBank/DDBJ databases">
        <title>Comparative genomics of the ectomycorrhizal sister species Rhizopogon vinicolor and Rhizopogon vesiculosus (Basidiomycota: Boletales) reveals a divergence of the mating type B locus.</title>
        <authorList>
            <person name="Mujic A.B."/>
            <person name="Kuo A."/>
            <person name="Tritt A."/>
            <person name="Lipzen A."/>
            <person name="Chen C."/>
            <person name="Johnson J."/>
            <person name="Sharma A."/>
            <person name="Barry K."/>
            <person name="Grigoriev I.V."/>
            <person name="Spatafora J.W."/>
        </authorList>
    </citation>
    <scope>NUCLEOTIDE SEQUENCE [LARGE SCALE GENOMIC DNA]</scope>
    <source>
        <strain evidence="7 8">AM-OR11-056</strain>
    </source>
</reference>
<dbReference type="SUPFAM" id="SSF53098">
    <property type="entry name" value="Ribonuclease H-like"/>
    <property type="match status" value="1"/>
</dbReference>
<comment type="caution">
    <text evidence="7">The sequence shown here is derived from an EMBL/GenBank/DDBJ whole genome shotgun (WGS) entry which is preliminary data.</text>
</comment>
<dbReference type="InterPro" id="IPR052035">
    <property type="entry name" value="ZnF_BED_domain_contain"/>
</dbReference>
<keyword evidence="3" id="KW-0863">Zinc-finger</keyword>
<feature type="region of interest" description="Disordered" evidence="6">
    <location>
        <begin position="1"/>
        <end position="33"/>
    </location>
</feature>
<evidence type="ECO:0000256" key="1">
    <source>
        <dbReference type="ARBA" id="ARBA00004123"/>
    </source>
</evidence>
<dbReference type="PANTHER" id="PTHR46481:SF10">
    <property type="entry name" value="ZINC FINGER BED DOMAIN-CONTAINING PROTEIN 39"/>
    <property type="match status" value="1"/>
</dbReference>
<dbReference type="InterPro" id="IPR012337">
    <property type="entry name" value="RNaseH-like_sf"/>
</dbReference>
<evidence type="ECO:0000256" key="2">
    <source>
        <dbReference type="ARBA" id="ARBA00022723"/>
    </source>
</evidence>
<dbReference type="GO" id="GO:0005634">
    <property type="term" value="C:nucleus"/>
    <property type="evidence" value="ECO:0007669"/>
    <property type="project" value="UniProtKB-SubCell"/>
</dbReference>
<gene>
    <name evidence="7" type="ORF">AZE42_13443</name>
</gene>
<evidence type="ECO:0000256" key="5">
    <source>
        <dbReference type="ARBA" id="ARBA00023242"/>
    </source>
</evidence>
<organism evidence="7 8">
    <name type="scientific">Rhizopogon vesiculosus</name>
    <dbReference type="NCBI Taxonomy" id="180088"/>
    <lineage>
        <taxon>Eukaryota</taxon>
        <taxon>Fungi</taxon>
        <taxon>Dikarya</taxon>
        <taxon>Basidiomycota</taxon>
        <taxon>Agaricomycotina</taxon>
        <taxon>Agaricomycetes</taxon>
        <taxon>Agaricomycetidae</taxon>
        <taxon>Boletales</taxon>
        <taxon>Suillineae</taxon>
        <taxon>Rhizopogonaceae</taxon>
        <taxon>Rhizopogon</taxon>
    </lineage>
</organism>
<proteinExistence type="predicted"/>
<dbReference type="PANTHER" id="PTHR46481">
    <property type="entry name" value="ZINC FINGER BED DOMAIN-CONTAINING PROTEIN 4"/>
    <property type="match status" value="1"/>
</dbReference>
<comment type="subcellular location">
    <subcellularLocation>
        <location evidence="1">Nucleus</location>
    </subcellularLocation>
</comment>
<keyword evidence="4" id="KW-0862">Zinc</keyword>
<accession>A0A1J8PQF8</accession>
<dbReference type="Proteomes" id="UP000183567">
    <property type="component" value="Unassembled WGS sequence"/>
</dbReference>
<evidence type="ECO:0000256" key="6">
    <source>
        <dbReference type="SAM" id="MobiDB-lite"/>
    </source>
</evidence>
<dbReference type="AlphaFoldDB" id="A0A1J8PQF8"/>